<evidence type="ECO:0000256" key="1">
    <source>
        <dbReference type="SAM" id="MobiDB-lite"/>
    </source>
</evidence>
<proteinExistence type="predicted"/>
<protein>
    <submittedName>
        <fullName evidence="2">Uncharacterized protein</fullName>
    </submittedName>
</protein>
<reference evidence="2" key="1">
    <citation type="submission" date="2020-09" db="EMBL/GenBank/DDBJ databases">
        <title>Genome-Enabled Discovery of Anthraquinone Biosynthesis in Senna tora.</title>
        <authorList>
            <person name="Kang S.-H."/>
            <person name="Pandey R.P."/>
            <person name="Lee C.-M."/>
            <person name="Sim J.-S."/>
            <person name="Jeong J.-T."/>
            <person name="Choi B.-S."/>
            <person name="Jung M."/>
            <person name="Ginzburg D."/>
            <person name="Zhao K."/>
            <person name="Won S.Y."/>
            <person name="Oh T.-J."/>
            <person name="Yu Y."/>
            <person name="Kim N.-H."/>
            <person name="Lee O.R."/>
            <person name="Lee T.-H."/>
            <person name="Bashyal P."/>
            <person name="Kim T.-S."/>
            <person name="Lee W.-H."/>
            <person name="Kawkins C."/>
            <person name="Kim C.-K."/>
            <person name="Kim J.S."/>
            <person name="Ahn B.O."/>
            <person name="Rhee S.Y."/>
            <person name="Sohng J.K."/>
        </authorList>
    </citation>
    <scope>NUCLEOTIDE SEQUENCE</scope>
    <source>
        <tissue evidence="2">Leaf</tissue>
    </source>
</reference>
<evidence type="ECO:0000313" key="3">
    <source>
        <dbReference type="Proteomes" id="UP000634136"/>
    </source>
</evidence>
<dbReference type="Proteomes" id="UP000634136">
    <property type="component" value="Unassembled WGS sequence"/>
</dbReference>
<comment type="caution">
    <text evidence="2">The sequence shown here is derived from an EMBL/GenBank/DDBJ whole genome shotgun (WGS) entry which is preliminary data.</text>
</comment>
<sequence>MTVVDNATRTYAQCIASVRSVVVVSVDLISSSEPLGESLGGSKGYLPPGGPDGELRASQSPPLGDVLVPHVVTAILNALIGWLRLPIRLRGSLFYCVPSRADLFGELTVARQTTEELQNALLVKEAIIFAMLCIGFDHIGLAGLSGVKKEPISPKGPPPGFDLRADKSREDRDNDNGNRDRGCPPQMYMDSFPLVMPKIRSLKCLVEARTFPPVTTRIRS</sequence>
<keyword evidence="3" id="KW-1185">Reference proteome</keyword>
<accession>A0A834SQM6</accession>
<dbReference type="EMBL" id="JAAIUW010000012">
    <property type="protein sequence ID" value="KAF7807701.1"/>
    <property type="molecule type" value="Genomic_DNA"/>
</dbReference>
<gene>
    <name evidence="2" type="ORF">G2W53_039862</name>
</gene>
<evidence type="ECO:0000313" key="2">
    <source>
        <dbReference type="EMBL" id="KAF7807701.1"/>
    </source>
</evidence>
<feature type="compositionally biased region" description="Basic and acidic residues" evidence="1">
    <location>
        <begin position="163"/>
        <end position="182"/>
    </location>
</feature>
<name>A0A834SQM6_9FABA</name>
<dbReference type="AlphaFoldDB" id="A0A834SQM6"/>
<organism evidence="2 3">
    <name type="scientific">Senna tora</name>
    <dbReference type="NCBI Taxonomy" id="362788"/>
    <lineage>
        <taxon>Eukaryota</taxon>
        <taxon>Viridiplantae</taxon>
        <taxon>Streptophyta</taxon>
        <taxon>Embryophyta</taxon>
        <taxon>Tracheophyta</taxon>
        <taxon>Spermatophyta</taxon>
        <taxon>Magnoliopsida</taxon>
        <taxon>eudicotyledons</taxon>
        <taxon>Gunneridae</taxon>
        <taxon>Pentapetalae</taxon>
        <taxon>rosids</taxon>
        <taxon>fabids</taxon>
        <taxon>Fabales</taxon>
        <taxon>Fabaceae</taxon>
        <taxon>Caesalpinioideae</taxon>
        <taxon>Cassia clade</taxon>
        <taxon>Senna</taxon>
    </lineage>
</organism>
<feature type="region of interest" description="Disordered" evidence="1">
    <location>
        <begin position="149"/>
        <end position="186"/>
    </location>
</feature>